<evidence type="ECO:0000313" key="1">
    <source>
        <dbReference type="EMBL" id="RCW46481.1"/>
    </source>
</evidence>
<proteinExistence type="predicted"/>
<evidence type="ECO:0000313" key="2">
    <source>
        <dbReference type="Proteomes" id="UP000252415"/>
    </source>
</evidence>
<reference evidence="1 2" key="1">
    <citation type="submission" date="2018-07" db="EMBL/GenBank/DDBJ databases">
        <title>Genomic Encyclopedia of Type Strains, Phase III (KMG-III): the genomes of soil and plant-associated and newly described type strains.</title>
        <authorList>
            <person name="Whitman W."/>
        </authorList>
    </citation>
    <scope>NUCLEOTIDE SEQUENCE [LARGE SCALE GENOMIC DNA]</scope>
    <source>
        <strain evidence="1 2">CECT 7506</strain>
    </source>
</reference>
<keyword evidence="2" id="KW-1185">Reference proteome</keyword>
<protein>
    <submittedName>
        <fullName evidence="1">Uncharacterized protein</fullName>
    </submittedName>
</protein>
<name>A0A368VWE9_9BACL</name>
<dbReference type="EMBL" id="QPJD01000009">
    <property type="protein sequence ID" value="RCW46481.1"/>
    <property type="molecule type" value="Genomic_DNA"/>
</dbReference>
<comment type="caution">
    <text evidence="1">The sequence shown here is derived from an EMBL/GenBank/DDBJ whole genome shotgun (WGS) entry which is preliminary data.</text>
</comment>
<dbReference type="AlphaFoldDB" id="A0A368VWE9"/>
<dbReference type="RefSeq" id="WP_114381123.1">
    <property type="nucleotide sequence ID" value="NZ_QPJD01000009.1"/>
</dbReference>
<accession>A0A368VWE9</accession>
<organism evidence="1 2">
    <name type="scientific">Paenibacillus prosopidis</name>
    <dbReference type="NCBI Taxonomy" id="630520"/>
    <lineage>
        <taxon>Bacteria</taxon>
        <taxon>Bacillati</taxon>
        <taxon>Bacillota</taxon>
        <taxon>Bacilli</taxon>
        <taxon>Bacillales</taxon>
        <taxon>Paenibacillaceae</taxon>
        <taxon>Paenibacillus</taxon>
    </lineage>
</organism>
<sequence length="97" mass="11334">MLIKKKIDIEFILDNFASLSQWDAAGEKFYLVFEDRKRGGQWTLMHYPENRFSVHGLGQDYVDDSELFFEDRNSVISFLWDNRAAFNAAVKPTTMCS</sequence>
<gene>
    <name evidence="1" type="ORF">DFP97_109124</name>
</gene>
<dbReference type="OrthoDB" id="2882430at2"/>
<dbReference type="Proteomes" id="UP000252415">
    <property type="component" value="Unassembled WGS sequence"/>
</dbReference>